<dbReference type="CDD" id="cd01347">
    <property type="entry name" value="ligand_gated_channel"/>
    <property type="match status" value="1"/>
</dbReference>
<evidence type="ECO:0000259" key="13">
    <source>
        <dbReference type="Pfam" id="PF00593"/>
    </source>
</evidence>
<evidence type="ECO:0000256" key="12">
    <source>
        <dbReference type="PROSITE-ProRule" id="PRU10143"/>
    </source>
</evidence>
<evidence type="ECO:0000256" key="9">
    <source>
        <dbReference type="ARBA" id="ARBA00023170"/>
    </source>
</evidence>
<keyword evidence="6" id="KW-0732">Signal</keyword>
<dbReference type="Proteomes" id="UP001284537">
    <property type="component" value="Unassembled WGS sequence"/>
</dbReference>
<keyword evidence="7 12" id="KW-0798">TonB box</keyword>
<comment type="subcellular location">
    <subcellularLocation>
        <location evidence="1 11">Cell outer membrane</location>
        <topology evidence="1 11">Multi-pass membrane protein</topology>
    </subcellularLocation>
</comment>
<evidence type="ECO:0000256" key="10">
    <source>
        <dbReference type="ARBA" id="ARBA00023237"/>
    </source>
</evidence>
<dbReference type="PROSITE" id="PS00430">
    <property type="entry name" value="TONB_DEPENDENT_REC_1"/>
    <property type="match status" value="1"/>
</dbReference>
<proteinExistence type="inferred from homology"/>
<accession>A0ABU4UCJ0</accession>
<dbReference type="InterPro" id="IPR039426">
    <property type="entry name" value="TonB-dep_rcpt-like"/>
</dbReference>
<keyword evidence="8 11" id="KW-0472">Membrane</keyword>
<feature type="domain" description="TonB-dependent receptor-like beta-barrel" evidence="13">
    <location>
        <begin position="230"/>
        <end position="623"/>
    </location>
</feature>
<keyword evidence="4 11" id="KW-1134">Transmembrane beta strand</keyword>
<dbReference type="PROSITE" id="PS52016">
    <property type="entry name" value="TONB_DEPENDENT_REC_3"/>
    <property type="match status" value="1"/>
</dbReference>
<dbReference type="PANTHER" id="PTHR30069">
    <property type="entry name" value="TONB-DEPENDENT OUTER MEMBRANE RECEPTOR"/>
    <property type="match status" value="1"/>
</dbReference>
<keyword evidence="9 15" id="KW-0675">Receptor</keyword>
<feature type="short sequence motif" description="TonB box" evidence="12">
    <location>
        <begin position="36"/>
        <end position="42"/>
    </location>
</feature>
<comment type="similarity">
    <text evidence="2">Belongs to the TonB-dependent receptor family. Hemoglobin/haptoglobin binding protein subfamily.</text>
</comment>
<dbReference type="Pfam" id="PF00593">
    <property type="entry name" value="TonB_dep_Rec_b-barrel"/>
    <property type="match status" value="1"/>
</dbReference>
<dbReference type="SUPFAM" id="SSF56935">
    <property type="entry name" value="Porins"/>
    <property type="match status" value="1"/>
</dbReference>
<reference evidence="15 16" key="1">
    <citation type="submission" date="2023-11" db="EMBL/GenBank/DDBJ databases">
        <authorList>
            <person name="Ouyang M.-Y."/>
        </authorList>
    </citation>
    <scope>NUCLEOTIDE SEQUENCE [LARGE SCALE GENOMIC DNA]</scope>
    <source>
        <strain evidence="15 16">OY6</strain>
    </source>
</reference>
<comment type="caution">
    <text evidence="15">The sequence shown here is derived from an EMBL/GenBank/DDBJ whole genome shotgun (WGS) entry which is preliminary data.</text>
</comment>
<evidence type="ECO:0000313" key="15">
    <source>
        <dbReference type="EMBL" id="MDX8127177.1"/>
    </source>
</evidence>
<keyword evidence="3 11" id="KW-0813">Transport</keyword>
<name>A0ABU4UCJ0_9GAMM</name>
<evidence type="ECO:0000313" key="16">
    <source>
        <dbReference type="Proteomes" id="UP001284537"/>
    </source>
</evidence>
<dbReference type="Pfam" id="PF07715">
    <property type="entry name" value="Plug"/>
    <property type="match status" value="1"/>
</dbReference>
<dbReference type="InterPro" id="IPR010916">
    <property type="entry name" value="TonB_box_CS"/>
</dbReference>
<dbReference type="InterPro" id="IPR036942">
    <property type="entry name" value="Beta-barrel_TonB_sf"/>
</dbReference>
<evidence type="ECO:0000256" key="4">
    <source>
        <dbReference type="ARBA" id="ARBA00022452"/>
    </source>
</evidence>
<sequence>MNNKPHFAWLLAILVSEVSAQTNEQGNSTPIAELDTMVVTATPGRSLAVKDVQASVEVITPQRLKSLSLRTLPQILQYAAGTGFVADSGTSSRINLRGSSNNQTLILVDGLRRTGKFGTSDLTGLSIENIQQIEIIRGPMSALYGADSIGGVINIITKAPGEQFGATGSFTWGQAERGQRDTFIERAGVSTGDFHGLKNRFSAEVFNKNDLRVDTSVPTTTLKDIDRYYVNYAGSYDFTPQRKLRWTGELMEQNDTGTAFNRARNVENEDRKQISLTYDDVYDWGNARLLGTYGQTLANVGRNAQDPTDIEKTKFELGQIEGFLNWFAADNLTVTLGTGGRFQDLYISTFDRNRFPGAQTRHVFHALSQIDWDIVRDVKLVAGVRYDTFSDFGDALNPRASLSWSPGDFNFRVGYGSAFKAPEFVNMFPTFVRTSRRGPFTSVSTISGNPNLRPETSETLETAAKYSFDQNNVYGSLEAIGHVTWYEDLIQSINTGNRTVGTVIFSDFNSFNTGQAKVRGAEIIFNLGVKEYYNLFASYEYLDAEDTQTHERLIDRSRHAFRFQNTFHLHPQVDLSLNGRFYDGYVGNNANRVRESAYHHEFDAKLDYAATQWLTAFVGVDNVFNRVTPYVMGLQGTPNDPGGRFYYTGFNVSY</sequence>
<feature type="domain" description="TonB-dependent receptor plug" evidence="14">
    <location>
        <begin position="49"/>
        <end position="152"/>
    </location>
</feature>
<evidence type="ECO:0000256" key="3">
    <source>
        <dbReference type="ARBA" id="ARBA00022448"/>
    </source>
</evidence>
<evidence type="ECO:0000259" key="14">
    <source>
        <dbReference type="Pfam" id="PF07715"/>
    </source>
</evidence>
<dbReference type="InterPro" id="IPR012910">
    <property type="entry name" value="Plug_dom"/>
</dbReference>
<keyword evidence="10 11" id="KW-0998">Cell outer membrane</keyword>
<evidence type="ECO:0000256" key="2">
    <source>
        <dbReference type="ARBA" id="ARBA00008143"/>
    </source>
</evidence>
<dbReference type="EMBL" id="JAXARY010000005">
    <property type="protein sequence ID" value="MDX8127177.1"/>
    <property type="molecule type" value="Genomic_DNA"/>
</dbReference>
<evidence type="ECO:0000256" key="1">
    <source>
        <dbReference type="ARBA" id="ARBA00004571"/>
    </source>
</evidence>
<dbReference type="Gene3D" id="2.40.170.20">
    <property type="entry name" value="TonB-dependent receptor, beta-barrel domain"/>
    <property type="match status" value="1"/>
</dbReference>
<dbReference type="Gene3D" id="2.170.130.10">
    <property type="entry name" value="TonB-dependent receptor, plug domain"/>
    <property type="match status" value="1"/>
</dbReference>
<evidence type="ECO:0000256" key="5">
    <source>
        <dbReference type="ARBA" id="ARBA00022692"/>
    </source>
</evidence>
<protein>
    <submittedName>
        <fullName evidence="15">TonB-dependent receptor</fullName>
    </submittedName>
</protein>
<keyword evidence="5 11" id="KW-0812">Transmembrane</keyword>
<organism evidence="15 16">
    <name type="scientific">Methylomonas defluvii</name>
    <dbReference type="NCBI Taxonomy" id="3045149"/>
    <lineage>
        <taxon>Bacteria</taxon>
        <taxon>Pseudomonadati</taxon>
        <taxon>Pseudomonadota</taxon>
        <taxon>Gammaproteobacteria</taxon>
        <taxon>Methylococcales</taxon>
        <taxon>Methylococcaceae</taxon>
        <taxon>Methylomonas</taxon>
    </lineage>
</organism>
<evidence type="ECO:0000256" key="6">
    <source>
        <dbReference type="ARBA" id="ARBA00022729"/>
    </source>
</evidence>
<dbReference type="InterPro" id="IPR000531">
    <property type="entry name" value="Beta-barrel_TonB"/>
</dbReference>
<keyword evidence="16" id="KW-1185">Reference proteome</keyword>
<dbReference type="PANTHER" id="PTHR30069:SF29">
    <property type="entry name" value="HEMOGLOBIN AND HEMOGLOBIN-HAPTOGLOBIN-BINDING PROTEIN 1-RELATED"/>
    <property type="match status" value="1"/>
</dbReference>
<gene>
    <name evidence="15" type="ORF">QLH52_07785</name>
</gene>
<dbReference type="InterPro" id="IPR037066">
    <property type="entry name" value="Plug_dom_sf"/>
</dbReference>
<dbReference type="RefSeq" id="WP_319961148.1">
    <property type="nucleotide sequence ID" value="NZ_JAXARY010000005.1"/>
</dbReference>
<evidence type="ECO:0000256" key="11">
    <source>
        <dbReference type="PROSITE-ProRule" id="PRU01360"/>
    </source>
</evidence>
<evidence type="ECO:0000256" key="7">
    <source>
        <dbReference type="ARBA" id="ARBA00023077"/>
    </source>
</evidence>
<evidence type="ECO:0000256" key="8">
    <source>
        <dbReference type="ARBA" id="ARBA00023136"/>
    </source>
</evidence>